<dbReference type="Pfam" id="PF17432">
    <property type="entry name" value="DUF3458_C"/>
    <property type="match status" value="1"/>
</dbReference>
<dbReference type="Pfam" id="PF17900">
    <property type="entry name" value="Peptidase_M1_N"/>
    <property type="match status" value="1"/>
</dbReference>
<dbReference type="GO" id="GO:0006508">
    <property type="term" value="P:proteolysis"/>
    <property type="evidence" value="ECO:0007669"/>
    <property type="project" value="UniProtKB-KW"/>
</dbReference>
<dbReference type="NCBIfam" id="TIGR02414">
    <property type="entry name" value="pepN_proteo"/>
    <property type="match status" value="1"/>
</dbReference>
<evidence type="ECO:0000313" key="18">
    <source>
        <dbReference type="EMBL" id="ETR72275.1"/>
    </source>
</evidence>
<dbReference type="InterPro" id="IPR012779">
    <property type="entry name" value="Peptidase_M1_pepN"/>
</dbReference>
<organism evidence="18 19">
    <name type="scientific">Candidatus Magnetoglobus multicellularis str. Araruama</name>
    <dbReference type="NCBI Taxonomy" id="890399"/>
    <lineage>
        <taxon>Bacteria</taxon>
        <taxon>Pseudomonadati</taxon>
        <taxon>Thermodesulfobacteriota</taxon>
        <taxon>Desulfobacteria</taxon>
        <taxon>Desulfobacterales</taxon>
        <taxon>Desulfobacteraceae</taxon>
        <taxon>Candidatus Magnetoglobus</taxon>
    </lineage>
</organism>
<dbReference type="InterPro" id="IPR001930">
    <property type="entry name" value="Peptidase_M1"/>
</dbReference>
<dbReference type="EMBL" id="ATBP01000165">
    <property type="protein sequence ID" value="ETR72275.1"/>
    <property type="molecule type" value="Genomic_DNA"/>
</dbReference>
<dbReference type="Proteomes" id="UP000189670">
    <property type="component" value="Unassembled WGS sequence"/>
</dbReference>
<comment type="similarity">
    <text evidence="3">Belongs to the peptidase M1 family.</text>
</comment>
<evidence type="ECO:0000256" key="6">
    <source>
        <dbReference type="ARBA" id="ARBA00022438"/>
    </source>
</evidence>
<keyword evidence="6 18" id="KW-0031">Aminopeptidase</keyword>
<evidence type="ECO:0000256" key="9">
    <source>
        <dbReference type="ARBA" id="ARBA00022801"/>
    </source>
</evidence>
<dbReference type="CDD" id="cd09600">
    <property type="entry name" value="M1_APN"/>
    <property type="match status" value="1"/>
</dbReference>
<evidence type="ECO:0000256" key="8">
    <source>
        <dbReference type="ARBA" id="ARBA00022723"/>
    </source>
</evidence>
<dbReference type="GO" id="GO:0016285">
    <property type="term" value="F:alanyl aminopeptidase activity"/>
    <property type="evidence" value="ECO:0007669"/>
    <property type="project" value="UniProtKB-EC"/>
</dbReference>
<dbReference type="InterPro" id="IPR027268">
    <property type="entry name" value="Peptidase_M4/M1_CTD_sf"/>
</dbReference>
<evidence type="ECO:0000259" key="14">
    <source>
        <dbReference type="Pfam" id="PF01433"/>
    </source>
</evidence>
<dbReference type="FunFam" id="2.60.40.1730:FF:000005">
    <property type="entry name" value="Aminopeptidase N"/>
    <property type="match status" value="1"/>
</dbReference>
<dbReference type="PRINTS" id="PR00756">
    <property type="entry name" value="ALADIPTASE"/>
</dbReference>
<proteinExistence type="inferred from homology"/>
<dbReference type="FunFam" id="3.30.2010.30:FF:000002">
    <property type="entry name" value="Putative aminopeptidase N"/>
    <property type="match status" value="1"/>
</dbReference>
<dbReference type="InterPro" id="IPR014782">
    <property type="entry name" value="Peptidase_M1_dom"/>
</dbReference>
<keyword evidence="11" id="KW-0482">Metalloprotease</keyword>
<evidence type="ECO:0000259" key="17">
    <source>
        <dbReference type="Pfam" id="PF17900"/>
    </source>
</evidence>
<evidence type="ECO:0000256" key="1">
    <source>
        <dbReference type="ARBA" id="ARBA00000098"/>
    </source>
</evidence>
<dbReference type="Pfam" id="PF11940">
    <property type="entry name" value="DUF3458"/>
    <property type="match status" value="1"/>
</dbReference>
<dbReference type="SUPFAM" id="SSF63737">
    <property type="entry name" value="Leukotriene A4 hydrolase N-terminal domain"/>
    <property type="match status" value="1"/>
</dbReference>
<evidence type="ECO:0000256" key="2">
    <source>
        <dbReference type="ARBA" id="ARBA00001947"/>
    </source>
</evidence>
<feature type="domain" description="Peptidase M1 membrane alanine aminopeptidase" evidence="14">
    <location>
        <begin position="229"/>
        <end position="440"/>
    </location>
</feature>
<dbReference type="Gene3D" id="2.60.40.1730">
    <property type="entry name" value="tricorn interacting facor f3 domain"/>
    <property type="match status" value="1"/>
</dbReference>
<evidence type="ECO:0000256" key="5">
    <source>
        <dbReference type="ARBA" id="ARBA00015611"/>
    </source>
</evidence>
<accession>A0A1V1PC47</accession>
<dbReference type="InterPro" id="IPR045357">
    <property type="entry name" value="Aminopeptidase_N-like_N"/>
</dbReference>
<feature type="domain" description="Aminopeptidase N-like N-terminal" evidence="17">
    <location>
        <begin position="77"/>
        <end position="190"/>
    </location>
</feature>
<dbReference type="PANTHER" id="PTHR46322:SF1">
    <property type="entry name" value="PUROMYCIN-SENSITIVE AMINOPEPTIDASE"/>
    <property type="match status" value="1"/>
</dbReference>
<dbReference type="GO" id="GO:0008270">
    <property type="term" value="F:zinc ion binding"/>
    <property type="evidence" value="ECO:0007669"/>
    <property type="project" value="InterPro"/>
</dbReference>
<dbReference type="InterPro" id="IPR038438">
    <property type="entry name" value="PepN_Ig-like_sf"/>
</dbReference>
<keyword evidence="10" id="KW-0862">Zinc</keyword>
<evidence type="ECO:0000256" key="10">
    <source>
        <dbReference type="ARBA" id="ARBA00022833"/>
    </source>
</evidence>
<evidence type="ECO:0000256" key="13">
    <source>
        <dbReference type="ARBA" id="ARBA00059739"/>
    </source>
</evidence>
<dbReference type="EC" id="3.4.11.2" evidence="4"/>
<evidence type="ECO:0000259" key="15">
    <source>
        <dbReference type="Pfam" id="PF11940"/>
    </source>
</evidence>
<comment type="caution">
    <text evidence="18">The sequence shown here is derived from an EMBL/GenBank/DDBJ whole genome shotgun (WGS) entry which is preliminary data.</text>
</comment>
<evidence type="ECO:0000259" key="16">
    <source>
        <dbReference type="Pfam" id="PF17432"/>
    </source>
</evidence>
<dbReference type="InterPro" id="IPR024601">
    <property type="entry name" value="Peptidase_M1_pepN_C"/>
</dbReference>
<dbReference type="Gene3D" id="1.25.50.10">
    <property type="entry name" value="Peptidase M1, alanyl aminopeptidase, C-terminal domain"/>
    <property type="match status" value="1"/>
</dbReference>
<dbReference type="GO" id="GO:0008237">
    <property type="term" value="F:metallopeptidase activity"/>
    <property type="evidence" value="ECO:0007669"/>
    <property type="project" value="UniProtKB-KW"/>
</dbReference>
<evidence type="ECO:0000256" key="7">
    <source>
        <dbReference type="ARBA" id="ARBA00022670"/>
    </source>
</evidence>
<comment type="catalytic activity">
    <reaction evidence="1">
        <text>Release of an N-terminal amino acid, Xaa-|-Yaa- from a peptide, amide or arylamide. Xaa is preferably Ala, but may be most amino acids including Pro (slow action). When a terminal hydrophobic residue is followed by a prolyl residue, the two may be released as an intact Xaa-Pro dipeptide.</text>
        <dbReference type="EC" id="3.4.11.2"/>
    </reaction>
</comment>
<dbReference type="Gene3D" id="3.30.2010.30">
    <property type="match status" value="1"/>
</dbReference>
<dbReference type="PANTHER" id="PTHR46322">
    <property type="entry name" value="PUROMYCIN-SENSITIVE AMINOPEPTIDASE"/>
    <property type="match status" value="1"/>
</dbReference>
<evidence type="ECO:0000313" key="19">
    <source>
        <dbReference type="Proteomes" id="UP000189670"/>
    </source>
</evidence>
<dbReference type="AlphaFoldDB" id="A0A1V1PC47"/>
<keyword evidence="8" id="KW-0479">Metal-binding</keyword>
<gene>
    <name evidence="18" type="primary">pepN</name>
    <name evidence="18" type="ORF">OMM_01847</name>
</gene>
<dbReference type="InterPro" id="IPR037144">
    <property type="entry name" value="Peptidase_M1_pepN_C_sf"/>
</dbReference>
<feature type="domain" description="Peptidase M1 alanyl aminopeptidase C-terminal" evidence="16">
    <location>
        <begin position="556"/>
        <end position="881"/>
    </location>
</feature>
<reference evidence="19" key="1">
    <citation type="submission" date="2012-11" db="EMBL/GenBank/DDBJ databases">
        <authorList>
            <person name="Lucero-Rivera Y.E."/>
            <person name="Tovar-Ramirez D."/>
        </authorList>
    </citation>
    <scope>NUCLEOTIDE SEQUENCE [LARGE SCALE GENOMIC DNA]</scope>
    <source>
        <strain evidence="19">Araruama</strain>
    </source>
</reference>
<feature type="domain" description="Peptidase M1 alanyl aminopeptidase Ig-like fold" evidence="15">
    <location>
        <begin position="448"/>
        <end position="550"/>
    </location>
</feature>
<keyword evidence="9" id="KW-0378">Hydrolase</keyword>
<dbReference type="SUPFAM" id="SSF55486">
    <property type="entry name" value="Metalloproteases ('zincins'), catalytic domain"/>
    <property type="match status" value="1"/>
</dbReference>
<dbReference type="InterPro" id="IPR042097">
    <property type="entry name" value="Aminopeptidase_N-like_N_sf"/>
</dbReference>
<evidence type="ECO:0000256" key="3">
    <source>
        <dbReference type="ARBA" id="ARBA00010136"/>
    </source>
</evidence>
<name>A0A1V1PC47_9BACT</name>
<keyword evidence="7" id="KW-0645">Protease</keyword>
<evidence type="ECO:0000256" key="12">
    <source>
        <dbReference type="ARBA" id="ARBA00029840"/>
    </source>
</evidence>
<protein>
    <recommendedName>
        <fullName evidence="5">Aminopeptidase N</fullName>
        <ecNumber evidence="4">3.4.11.2</ecNumber>
    </recommendedName>
    <alternativeName>
        <fullName evidence="12">Alpha-aminoacylpeptide hydrolase</fullName>
    </alternativeName>
</protein>
<dbReference type="Gene3D" id="2.60.40.1840">
    <property type="match status" value="1"/>
</dbReference>
<dbReference type="Gene3D" id="1.10.390.10">
    <property type="entry name" value="Neutral Protease Domain 2"/>
    <property type="match status" value="1"/>
</dbReference>
<dbReference type="Pfam" id="PF01433">
    <property type="entry name" value="Peptidase_M1"/>
    <property type="match status" value="1"/>
</dbReference>
<evidence type="ECO:0000256" key="11">
    <source>
        <dbReference type="ARBA" id="ARBA00023049"/>
    </source>
</evidence>
<sequence>MKTNETKYLKDYRPSPFHIAHIDLFFDLYETHTNVLATINMNRDENVKNQPEDLFLYGSDFDLISILMNDTELHEGDYQQTSEGILIKNVESIFTLTIQTRLKPHENTSLLGLYVSNTIYCTQCEAEGFRKITYFLDRPDVMCPFTCSIAADQTKYPVLLSNGNLIQSKQLENGRHCVKWDDPFPKPSYLFAVVAGDLEFIEETIMTKSNRTVSLRIYAEKENINQCQFAMKSLIKAIKWDETRFHREYDLDMYMIVAINDFNAGAMENKGLNIFNAKSILADPKTATDADYVTIDRVIAHEYFHNWTGNRITLKNWFQLCLKEGLTVFRDQLFAEDMSGGRVLKRINDVQKLRLHQFSEDSGPSAHPVRPEQYVEMSNFYTKTVYDKGAAVIRMLYTLLGDKFFEGMMNYFDQFDGKAITIEDFLSVMESAADMKLDQFKLWYTQAGTPHVTVDRKYDTDKKTYQLTFKQICPPTPNQQVKHPMLIPVDIALLDSKGAHIPVQLMNETDAVDHRILQLTDTEQTFNFMNVPEKPVPSLFRNFSACVKVSVNYSFEERLFLMTHDTDDFNRWDQSRQIYLDCLYQMIQTYQKKKTLNVPEEMIVTLQTILKTKAVNKTLLTKLLGIPSDNEIAHYCAEKSDVIDPDAIFFVRNHMKETIANSFSEIFLTLYKKNHTQNPYQFIPPEIACRRVKNMALSFLVSLKTQDMVSLALKQFKNADNMTDLYASLRILSHVDQTSFQKVCDIFFFRYRQNPLVINKWFAVQAMSSLDNTIANIKKLLNHRAFRIKNPNRVRALIGSFINKNHYHFHCVSGEGYELLGDKILVLNKINPQIAARLSTAFNHWKKYDEERQTLMKNQLTRILSEPDLSKNVYEIVSKAMGC</sequence>
<evidence type="ECO:0000256" key="4">
    <source>
        <dbReference type="ARBA" id="ARBA00012564"/>
    </source>
</evidence>
<comment type="function">
    <text evidence="13">Aminopeptidase N is involved in the degradation of intracellular peptides generated by protein breakdown during normal growth as well as in response to nutrient starvation.</text>
</comment>
<comment type="cofactor">
    <cofactor evidence="2">
        <name>Zn(2+)</name>
        <dbReference type="ChEBI" id="CHEBI:29105"/>
    </cofactor>
</comment>
<dbReference type="FunFam" id="2.60.40.1840:FF:000001">
    <property type="entry name" value="Aminopeptidase N"/>
    <property type="match status" value="1"/>
</dbReference>
<dbReference type="InterPro" id="IPR035414">
    <property type="entry name" value="Peptidase_M1_pepN_Ig-like"/>
</dbReference>